<evidence type="ECO:0000259" key="18">
    <source>
        <dbReference type="Pfam" id="PF22461"/>
    </source>
</evidence>
<evidence type="ECO:0000256" key="9">
    <source>
        <dbReference type="ARBA" id="ARBA00023065"/>
    </source>
</evidence>
<dbReference type="Gene3D" id="3.10.560.10">
    <property type="entry name" value="Outer membrane lipoprotein wza domain like"/>
    <property type="match status" value="1"/>
</dbReference>
<evidence type="ECO:0000313" key="19">
    <source>
        <dbReference type="EMBL" id="MBD3864131.1"/>
    </source>
</evidence>
<evidence type="ECO:0000256" key="14">
    <source>
        <dbReference type="ARBA" id="ARBA00023288"/>
    </source>
</evidence>
<evidence type="ECO:0000256" key="15">
    <source>
        <dbReference type="SAM" id="Phobius"/>
    </source>
</evidence>
<proteinExistence type="inferred from homology"/>
<accession>A0ABR8LWP8</accession>
<evidence type="ECO:0000256" key="6">
    <source>
        <dbReference type="ARBA" id="ARBA00022692"/>
    </source>
</evidence>
<feature type="domain" description="Polysaccharide export protein N-terminal" evidence="17">
    <location>
        <begin position="48"/>
        <end position="143"/>
    </location>
</feature>
<evidence type="ECO:0000256" key="11">
    <source>
        <dbReference type="ARBA" id="ARBA00023136"/>
    </source>
</evidence>
<evidence type="ECO:0000256" key="7">
    <source>
        <dbReference type="ARBA" id="ARBA00022729"/>
    </source>
</evidence>
<dbReference type="InterPro" id="IPR054765">
    <property type="entry name" value="SLBB_dom"/>
</dbReference>
<evidence type="ECO:0000256" key="3">
    <source>
        <dbReference type="ARBA" id="ARBA00022448"/>
    </source>
</evidence>
<gene>
    <name evidence="19" type="ORF">IEG06_11775</name>
</gene>
<keyword evidence="15" id="KW-1133">Transmembrane helix</keyword>
<keyword evidence="12" id="KW-0564">Palmitate</keyword>
<evidence type="ECO:0000256" key="10">
    <source>
        <dbReference type="ARBA" id="ARBA00023114"/>
    </source>
</evidence>
<keyword evidence="3" id="KW-0813">Transport</keyword>
<comment type="subcellular location">
    <subcellularLocation>
        <location evidence="1">Cell outer membrane</location>
        <topology evidence="1">Multi-pass membrane protein</topology>
    </subcellularLocation>
</comment>
<evidence type="ECO:0000313" key="20">
    <source>
        <dbReference type="Proteomes" id="UP000627521"/>
    </source>
</evidence>
<evidence type="ECO:0000256" key="1">
    <source>
        <dbReference type="ARBA" id="ARBA00004571"/>
    </source>
</evidence>
<evidence type="ECO:0000256" key="12">
    <source>
        <dbReference type="ARBA" id="ARBA00023139"/>
    </source>
</evidence>
<keyword evidence="20" id="KW-1185">Reference proteome</keyword>
<keyword evidence="7 16" id="KW-0732">Signal</keyword>
<keyword evidence="5" id="KW-0762">Sugar transport</keyword>
<keyword evidence="6 15" id="KW-0812">Transmembrane</keyword>
<keyword evidence="13" id="KW-0998">Cell outer membrane</keyword>
<evidence type="ECO:0000256" key="2">
    <source>
        <dbReference type="ARBA" id="ARBA00009450"/>
    </source>
</evidence>
<dbReference type="Pfam" id="PF22461">
    <property type="entry name" value="SLBB_2"/>
    <property type="match status" value="1"/>
</dbReference>
<keyword evidence="11 15" id="KW-0472">Membrane</keyword>
<keyword evidence="9" id="KW-0406">Ion transport</keyword>
<comment type="caution">
    <text evidence="19">The sequence shown here is derived from an EMBL/GenBank/DDBJ whole genome shotgun (WGS) entry which is preliminary data.</text>
</comment>
<dbReference type="Proteomes" id="UP000627521">
    <property type="component" value="Unassembled WGS sequence"/>
</dbReference>
<dbReference type="Pfam" id="PF02563">
    <property type="entry name" value="Poly_export"/>
    <property type="match status" value="1"/>
</dbReference>
<evidence type="ECO:0000256" key="16">
    <source>
        <dbReference type="SAM" id="SignalP"/>
    </source>
</evidence>
<protein>
    <submittedName>
        <fullName evidence="19">Polysaccharide biosynthesis/export family protein</fullName>
    </submittedName>
</protein>
<feature type="domain" description="SLBB" evidence="18">
    <location>
        <begin position="147"/>
        <end position="226"/>
    </location>
</feature>
<evidence type="ECO:0000256" key="8">
    <source>
        <dbReference type="ARBA" id="ARBA00023047"/>
    </source>
</evidence>
<dbReference type="PANTHER" id="PTHR33619">
    <property type="entry name" value="POLYSACCHARIDE EXPORT PROTEIN GFCE-RELATED"/>
    <property type="match status" value="1"/>
</dbReference>
<name>A0ABR8LWP8_9FLAO</name>
<reference evidence="19 20" key="1">
    <citation type="submission" date="2020-09" db="EMBL/GenBank/DDBJ databases">
        <title>Bacillus nautilus sp. nov., Chryseoglobus crepusculi sp. nov, and Psychrobacter noctis sp. nov., isolated from deep-sea sponges from the equatorial Atlantic.</title>
        <authorList>
            <person name="Stennett H.L."/>
            <person name="Williams S.E."/>
        </authorList>
    </citation>
    <scope>NUCLEOTIDE SEQUENCE [LARGE SCALE GENOMIC DNA]</scope>
    <source>
        <strain evidence="19 20">28M-24</strain>
    </source>
</reference>
<dbReference type="PROSITE" id="PS51257">
    <property type="entry name" value="PROKAR_LIPOPROTEIN"/>
    <property type="match status" value="1"/>
</dbReference>
<evidence type="ECO:0000259" key="17">
    <source>
        <dbReference type="Pfam" id="PF02563"/>
    </source>
</evidence>
<keyword evidence="8" id="KW-0625">Polysaccharide transport</keyword>
<dbReference type="PANTHER" id="PTHR33619:SF3">
    <property type="entry name" value="POLYSACCHARIDE EXPORT PROTEIN GFCE-RELATED"/>
    <property type="match status" value="1"/>
</dbReference>
<evidence type="ECO:0000256" key="4">
    <source>
        <dbReference type="ARBA" id="ARBA00022452"/>
    </source>
</evidence>
<keyword evidence="14" id="KW-0449">Lipoprotein</keyword>
<feature type="transmembrane region" description="Helical" evidence="15">
    <location>
        <begin position="238"/>
        <end position="259"/>
    </location>
</feature>
<dbReference type="InterPro" id="IPR003715">
    <property type="entry name" value="Poly_export_N"/>
</dbReference>
<keyword evidence="10" id="KW-0626">Porin</keyword>
<dbReference type="EMBL" id="JACXXH010000006">
    <property type="protein sequence ID" value="MBD3864131.1"/>
    <property type="molecule type" value="Genomic_DNA"/>
</dbReference>
<organism evidence="19 20">
    <name type="scientific">Olleya marilimosa</name>
    <dbReference type="NCBI Taxonomy" id="272164"/>
    <lineage>
        <taxon>Bacteria</taxon>
        <taxon>Pseudomonadati</taxon>
        <taxon>Bacteroidota</taxon>
        <taxon>Flavobacteriia</taxon>
        <taxon>Flavobacteriales</taxon>
        <taxon>Flavobacteriaceae</taxon>
    </lineage>
</organism>
<keyword evidence="4" id="KW-1134">Transmembrane beta strand</keyword>
<dbReference type="InterPro" id="IPR049712">
    <property type="entry name" value="Poly_export"/>
</dbReference>
<evidence type="ECO:0000256" key="13">
    <source>
        <dbReference type="ARBA" id="ARBA00023237"/>
    </source>
</evidence>
<comment type="similarity">
    <text evidence="2">Belongs to the BexD/CtrA/VexA family.</text>
</comment>
<evidence type="ECO:0000256" key="5">
    <source>
        <dbReference type="ARBA" id="ARBA00022597"/>
    </source>
</evidence>
<feature type="chain" id="PRO_5047130788" evidence="16">
    <location>
        <begin position="29"/>
        <end position="261"/>
    </location>
</feature>
<feature type="signal peptide" evidence="16">
    <location>
        <begin position="1"/>
        <end position="28"/>
    </location>
</feature>
<sequence length="261" mass="28590">MQPKCKQHIVKVITVVVMAISLSSCVSNKEILYFQDANQYNQTNVQYQENTIQPNDILAVTISAAIPEAAIPYNKNVNANAVNNSVDILKLQGYLVNPEGFIALPVLGKIKATQLTNSQLESQIVAQLENGGHLINPIVTVRLLNAKVTVLGEVQRPGTFSFTEQYISVPQALGYAGDLTINGKRNDILLIREVDATRKITHIDLTTTNWMDNPEYRLKPNDVLVVQPNRAKVKTAGYVGNVSTIVAIASVTLSAIILLTR</sequence>